<dbReference type="Gene3D" id="3.40.50.2300">
    <property type="match status" value="1"/>
</dbReference>
<dbReference type="Pfam" id="PF00196">
    <property type="entry name" value="GerE"/>
    <property type="match status" value="1"/>
</dbReference>
<dbReference type="InterPro" id="IPR016032">
    <property type="entry name" value="Sig_transdc_resp-reg_C-effctor"/>
</dbReference>
<evidence type="ECO:0000313" key="6">
    <source>
        <dbReference type="Proteomes" id="UP001201701"/>
    </source>
</evidence>
<dbReference type="PANTHER" id="PTHR44688">
    <property type="entry name" value="DNA-BINDING TRANSCRIPTIONAL ACTIVATOR DEVR_DOSR"/>
    <property type="match status" value="1"/>
</dbReference>
<dbReference type="InterPro" id="IPR000792">
    <property type="entry name" value="Tscrpt_reg_LuxR_C"/>
</dbReference>
<evidence type="ECO:0000313" key="5">
    <source>
        <dbReference type="EMBL" id="MCG7507586.1"/>
    </source>
</evidence>
<protein>
    <submittedName>
        <fullName evidence="5">Response regulator transcription factor</fullName>
    </submittedName>
</protein>
<dbReference type="EMBL" id="JAKREW010000026">
    <property type="protein sequence ID" value="MCG7507586.1"/>
    <property type="molecule type" value="Genomic_DNA"/>
</dbReference>
<dbReference type="CDD" id="cd06170">
    <property type="entry name" value="LuxR_C_like"/>
    <property type="match status" value="1"/>
</dbReference>
<dbReference type="RefSeq" id="WP_239368868.1">
    <property type="nucleotide sequence ID" value="NZ_JAKREW010000026.1"/>
</dbReference>
<evidence type="ECO:0000256" key="2">
    <source>
        <dbReference type="ARBA" id="ARBA00023125"/>
    </source>
</evidence>
<organism evidence="5 6">
    <name type="scientific">Mesorhizobium retamae</name>
    <dbReference type="NCBI Taxonomy" id="2912854"/>
    <lineage>
        <taxon>Bacteria</taxon>
        <taxon>Pseudomonadati</taxon>
        <taxon>Pseudomonadota</taxon>
        <taxon>Alphaproteobacteria</taxon>
        <taxon>Hyphomicrobiales</taxon>
        <taxon>Phyllobacteriaceae</taxon>
        <taxon>Mesorhizobium</taxon>
    </lineage>
</organism>
<dbReference type="SMART" id="SM00421">
    <property type="entry name" value="HTH_LUXR"/>
    <property type="match status" value="1"/>
</dbReference>
<evidence type="ECO:0000256" key="3">
    <source>
        <dbReference type="ARBA" id="ARBA00023163"/>
    </source>
</evidence>
<dbReference type="PROSITE" id="PS50043">
    <property type="entry name" value="HTH_LUXR_2"/>
    <property type="match status" value="1"/>
</dbReference>
<keyword evidence="6" id="KW-1185">Reference proteome</keyword>
<feature type="domain" description="HTH luxR-type" evidence="4">
    <location>
        <begin position="157"/>
        <end position="222"/>
    </location>
</feature>
<dbReference type="Proteomes" id="UP001201701">
    <property type="component" value="Unassembled WGS sequence"/>
</dbReference>
<accession>A0ABS9QJJ6</accession>
<reference evidence="5 6" key="1">
    <citation type="submission" date="2022-02" db="EMBL/GenBank/DDBJ databases">
        <title>Draft genome sequence of Mezorhizobium retamae strain IRAMC:0171 isolated from Retama raetam nodules.</title>
        <authorList>
            <person name="Bengaied R."/>
            <person name="Sbissi I."/>
            <person name="Huber K."/>
            <person name="Ghodbane F."/>
            <person name="Nouioui I."/>
            <person name="Tarhouni M."/>
            <person name="Gtari M."/>
        </authorList>
    </citation>
    <scope>NUCLEOTIDE SEQUENCE [LARGE SCALE GENOMIC DNA]</scope>
    <source>
        <strain evidence="5 6">IRAMC:0171</strain>
    </source>
</reference>
<comment type="caution">
    <text evidence="5">The sequence shown here is derived from an EMBL/GenBank/DDBJ whole genome shotgun (WGS) entry which is preliminary data.</text>
</comment>
<dbReference type="PRINTS" id="PR00038">
    <property type="entry name" value="HTHLUXR"/>
</dbReference>
<dbReference type="PANTHER" id="PTHR44688:SF16">
    <property type="entry name" value="DNA-BINDING TRANSCRIPTIONAL ACTIVATOR DEVR_DOSR"/>
    <property type="match status" value="1"/>
</dbReference>
<proteinExistence type="predicted"/>
<evidence type="ECO:0000256" key="1">
    <source>
        <dbReference type="ARBA" id="ARBA00023015"/>
    </source>
</evidence>
<sequence>MTGDAQKAIVLVVDTLVLRCAGITTLINEWVGPLGKSAHAIEPENLGFYSQQGKVVSLIVVNVGGSSLQELAVRTTLQSVRDQFPTTPCAILSDRREADEAVSAVSFGFQAFISTTTPLAIVHQALAFIMNGGAYFPGEALLEIADGRDRPRHHSNATAGNGLLTPRQSQVLDRLRSGKSNKLIARELDMQESTVKVHVRQIMSKLGASNRTQVAIMAMMKGDLAGGAPESAVA</sequence>
<keyword evidence="2" id="KW-0238">DNA-binding</keyword>
<keyword evidence="1" id="KW-0805">Transcription regulation</keyword>
<dbReference type="SUPFAM" id="SSF46894">
    <property type="entry name" value="C-terminal effector domain of the bipartite response regulators"/>
    <property type="match status" value="1"/>
</dbReference>
<gene>
    <name evidence="5" type="ORF">L4923_21350</name>
</gene>
<evidence type="ECO:0000259" key="4">
    <source>
        <dbReference type="PROSITE" id="PS50043"/>
    </source>
</evidence>
<keyword evidence="3" id="KW-0804">Transcription</keyword>
<name>A0ABS9QJJ6_9HYPH</name>